<reference evidence="2" key="1">
    <citation type="journal article" date="2023" name="G3 (Bethesda)">
        <title>A reference genome for the long-term kleptoplast-retaining sea slug Elysia crispata morphotype clarki.</title>
        <authorList>
            <person name="Eastman K.E."/>
            <person name="Pendleton A.L."/>
            <person name="Shaikh M.A."/>
            <person name="Suttiyut T."/>
            <person name="Ogas R."/>
            <person name="Tomko P."/>
            <person name="Gavelis G."/>
            <person name="Widhalm J.R."/>
            <person name="Wisecaver J.H."/>
        </authorList>
    </citation>
    <scope>NUCLEOTIDE SEQUENCE</scope>
    <source>
        <strain evidence="2">ECLA1</strain>
    </source>
</reference>
<proteinExistence type="predicted"/>
<protein>
    <submittedName>
        <fullName evidence="2">Uncharacterized protein</fullName>
    </submittedName>
</protein>
<sequence length="301" mass="31928">MFPVLLFVSRSVCMLGWQSLRGSTWLGGAGIAGGAKSPVELGIERVAQLGLQTLSYCPASYCPASDVTSIDLRFVGYLRASLFLSCSLVSFDEIREGRLNIHRPDRQRSRRTRINDWVASVSGVRDHFPGRSGSGPCWTSPVVTTVDLSERDQLWTFLMMVAFPGFIAHAATVATFINVSSHAATVATFINVSSHAATVATFINVSSHAATVATFINVSSHAATVATFINVSSHAATVATFINDSSHAATVATFINVSSHAATVATFINVSSHAATVATFINVSSHAATVATFINVSRNDD</sequence>
<evidence type="ECO:0000313" key="2">
    <source>
        <dbReference type="EMBL" id="KAK3768725.1"/>
    </source>
</evidence>
<name>A0AAE0ZG52_9GAST</name>
<dbReference type="EMBL" id="JAWDGP010004021">
    <property type="protein sequence ID" value="KAK3768725.1"/>
    <property type="molecule type" value="Genomic_DNA"/>
</dbReference>
<evidence type="ECO:0000313" key="3">
    <source>
        <dbReference type="Proteomes" id="UP001283361"/>
    </source>
</evidence>
<gene>
    <name evidence="2" type="ORF">RRG08_025969</name>
</gene>
<accession>A0AAE0ZG52</accession>
<keyword evidence="1" id="KW-0732">Signal</keyword>
<comment type="caution">
    <text evidence="2">The sequence shown here is derived from an EMBL/GenBank/DDBJ whole genome shotgun (WGS) entry which is preliminary data.</text>
</comment>
<keyword evidence="3" id="KW-1185">Reference proteome</keyword>
<feature type="chain" id="PRO_5041923326" evidence="1">
    <location>
        <begin position="23"/>
        <end position="301"/>
    </location>
</feature>
<feature type="signal peptide" evidence="1">
    <location>
        <begin position="1"/>
        <end position="22"/>
    </location>
</feature>
<dbReference type="AlphaFoldDB" id="A0AAE0ZG52"/>
<organism evidence="2 3">
    <name type="scientific">Elysia crispata</name>
    <name type="common">lettuce slug</name>
    <dbReference type="NCBI Taxonomy" id="231223"/>
    <lineage>
        <taxon>Eukaryota</taxon>
        <taxon>Metazoa</taxon>
        <taxon>Spiralia</taxon>
        <taxon>Lophotrochozoa</taxon>
        <taxon>Mollusca</taxon>
        <taxon>Gastropoda</taxon>
        <taxon>Heterobranchia</taxon>
        <taxon>Euthyneura</taxon>
        <taxon>Panpulmonata</taxon>
        <taxon>Sacoglossa</taxon>
        <taxon>Placobranchoidea</taxon>
        <taxon>Plakobranchidae</taxon>
        <taxon>Elysia</taxon>
    </lineage>
</organism>
<evidence type="ECO:0000256" key="1">
    <source>
        <dbReference type="SAM" id="SignalP"/>
    </source>
</evidence>
<dbReference type="Proteomes" id="UP001283361">
    <property type="component" value="Unassembled WGS sequence"/>
</dbReference>